<accession>A0A011P948</accession>
<reference evidence="1" key="1">
    <citation type="submission" date="2014-02" db="EMBL/GenBank/DDBJ databases">
        <title>Expanding our view of genomic diversity in Candidatus Accumulibacter clades.</title>
        <authorList>
            <person name="Skennerton C.T."/>
            <person name="Barr J.J."/>
            <person name="Slater F.R."/>
            <person name="Bond P.L."/>
            <person name="Tyson G.W."/>
        </authorList>
    </citation>
    <scope>NUCLEOTIDE SEQUENCE [LARGE SCALE GENOMIC DNA]</scope>
</reference>
<dbReference type="EMBL" id="JEMY01000075">
    <property type="protein sequence ID" value="EXI84106.1"/>
    <property type="molecule type" value="Genomic_DNA"/>
</dbReference>
<proteinExistence type="predicted"/>
<evidence type="ECO:0000313" key="2">
    <source>
        <dbReference type="Proteomes" id="UP000022141"/>
    </source>
</evidence>
<dbReference type="Pfam" id="PF20126">
    <property type="entry name" value="TumE"/>
    <property type="match status" value="1"/>
</dbReference>
<dbReference type="PATRIC" id="fig|1454004.3.peg.4074"/>
<dbReference type="eggNOG" id="COG5652">
    <property type="taxonomic scope" value="Bacteria"/>
</dbReference>
<keyword evidence="2" id="KW-1185">Reference proteome</keyword>
<protein>
    <submittedName>
        <fullName evidence="1">Uncharacterized protein</fullName>
    </submittedName>
</protein>
<dbReference type="AlphaFoldDB" id="A0A011P948"/>
<organism evidence="1 2">
    <name type="scientific">Accumulibacter regalis</name>
    <dbReference type="NCBI Taxonomy" id="522306"/>
    <lineage>
        <taxon>Bacteria</taxon>
        <taxon>Pseudomonadati</taxon>
        <taxon>Pseudomonadota</taxon>
        <taxon>Betaproteobacteria</taxon>
        <taxon>Candidatus Accumulibacter</taxon>
    </lineage>
</organism>
<gene>
    <name evidence="1" type="ORF">AW11_03971</name>
</gene>
<dbReference type="InterPro" id="IPR045397">
    <property type="entry name" value="TumE-like"/>
</dbReference>
<evidence type="ECO:0000313" key="1">
    <source>
        <dbReference type="EMBL" id="EXI84106.1"/>
    </source>
</evidence>
<name>A0A011P948_ACCRE</name>
<dbReference type="Proteomes" id="UP000022141">
    <property type="component" value="Unassembled WGS sequence"/>
</dbReference>
<dbReference type="STRING" id="1454004.AW11_03971"/>
<sequence>MMPSRDTSLDNLLDLHGQVLVIDAAGYWVRFVVHQVPVTAQKPHGLDYSMTMHAPDGTRLVGFDNAHQVEGKRRAEHDHKHRLRTVKPYAYRDAPSLVADFWSEVEAVMREKGVWL</sequence>
<comment type="caution">
    <text evidence="1">The sequence shown here is derived from an EMBL/GenBank/DDBJ whole genome shotgun (WGS) entry which is preliminary data.</text>
</comment>